<keyword evidence="7" id="KW-0472">Membrane</keyword>
<dbReference type="Proteomes" id="UP000202440">
    <property type="component" value="Chromosome"/>
</dbReference>
<dbReference type="SMART" id="SM00304">
    <property type="entry name" value="HAMP"/>
    <property type="match status" value="1"/>
</dbReference>
<evidence type="ECO:0000256" key="4">
    <source>
        <dbReference type="ARBA" id="ARBA00029447"/>
    </source>
</evidence>
<evidence type="ECO:0000259" key="8">
    <source>
        <dbReference type="PROSITE" id="PS50111"/>
    </source>
</evidence>
<accession>A0A222FJ67</accession>
<dbReference type="InterPro" id="IPR004090">
    <property type="entry name" value="Chemotax_Me-accpt_rcpt"/>
</dbReference>
<dbReference type="Gene3D" id="1.10.287.950">
    <property type="entry name" value="Methyl-accepting chemotaxis protein"/>
    <property type="match status" value="1"/>
</dbReference>
<dbReference type="Pfam" id="PF00015">
    <property type="entry name" value="MCPsignal"/>
    <property type="match status" value="1"/>
</dbReference>
<dbReference type="GO" id="GO:0007165">
    <property type="term" value="P:signal transduction"/>
    <property type="evidence" value="ECO:0007669"/>
    <property type="project" value="UniProtKB-KW"/>
</dbReference>
<dbReference type="InterPro" id="IPR051310">
    <property type="entry name" value="MCP_chemotaxis"/>
</dbReference>
<dbReference type="PANTHER" id="PTHR43531">
    <property type="entry name" value="PROTEIN ICFG"/>
    <property type="match status" value="1"/>
</dbReference>
<dbReference type="GO" id="GO:0006935">
    <property type="term" value="P:chemotaxis"/>
    <property type="evidence" value="ECO:0007669"/>
    <property type="project" value="UniProtKB-KW"/>
</dbReference>
<dbReference type="OrthoDB" id="9795078at2"/>
<dbReference type="GO" id="GO:0005886">
    <property type="term" value="C:plasma membrane"/>
    <property type="evidence" value="ECO:0007669"/>
    <property type="project" value="TreeGrafter"/>
</dbReference>
<comment type="similarity">
    <text evidence="4">Belongs to the methyl-accepting chemotaxis (MCP) protein family.</text>
</comment>
<dbReference type="SUPFAM" id="SSF58104">
    <property type="entry name" value="Methyl-accepting chemotaxis protein (MCP) signaling domain"/>
    <property type="match status" value="1"/>
</dbReference>
<dbReference type="CDD" id="cd06225">
    <property type="entry name" value="HAMP"/>
    <property type="match status" value="1"/>
</dbReference>
<evidence type="ECO:0000256" key="7">
    <source>
        <dbReference type="SAM" id="Phobius"/>
    </source>
</evidence>
<dbReference type="InterPro" id="IPR003660">
    <property type="entry name" value="HAMP_dom"/>
</dbReference>
<dbReference type="InterPro" id="IPR004089">
    <property type="entry name" value="MCPsignal_dom"/>
</dbReference>
<sequence>MATELTATEQTLAQQAQQLFGPADREIARLRARLSALQGDVGGQLNDFDGPLYAVIDPISNKINELVELQLRVASEEYSAATEVMKNSIQLTLAAVVIALIATITSALWVTNSVRRPLYKVVHHAKQLAEGDLSQQVVVDRQDELGDLQDAMYQLITRLKHIIGDVRSSASGLSSAANEVSSTSRSLSNAATEQASSVEQTTASVEEISASVQQNTDNAKTTDSIAAQLAQDASSSGQVVADTVKAMQDIAEKIVIIDDIAYQTNLLALNAAIEAARAGDHGRGFTIVASEVRRLAERSRTAALDIGELAQRSVELSQQAGERLHTLVPEVEKTSQLIKEITHASQDQSAGLSQISSAMSQLSSVAQQNASSSEQLDATAEEMTSQAKQLVDTMAFFR</sequence>
<dbReference type="SMART" id="SM00283">
    <property type="entry name" value="MA"/>
    <property type="match status" value="1"/>
</dbReference>
<protein>
    <submittedName>
        <fullName evidence="10">Chemotaxis protein</fullName>
    </submittedName>
</protein>
<gene>
    <name evidence="10" type="ORF">CHH28_08365</name>
</gene>
<dbReference type="Pfam" id="PF00672">
    <property type="entry name" value="HAMP"/>
    <property type="match status" value="1"/>
</dbReference>
<feature type="domain" description="Methyl-accepting transducer" evidence="8">
    <location>
        <begin position="169"/>
        <end position="384"/>
    </location>
</feature>
<evidence type="ECO:0000256" key="3">
    <source>
        <dbReference type="ARBA" id="ARBA00023224"/>
    </source>
</evidence>
<dbReference type="PROSITE" id="PS50885">
    <property type="entry name" value="HAMP"/>
    <property type="match status" value="1"/>
</dbReference>
<keyword evidence="3 5" id="KW-0807">Transducer</keyword>
<dbReference type="PROSITE" id="PS50111">
    <property type="entry name" value="CHEMOTAXIS_TRANSDUC_2"/>
    <property type="match status" value="1"/>
</dbReference>
<feature type="transmembrane region" description="Helical" evidence="7">
    <location>
        <begin position="91"/>
        <end position="110"/>
    </location>
</feature>
<comment type="subcellular location">
    <subcellularLocation>
        <location evidence="1">Membrane</location>
    </subcellularLocation>
</comment>
<dbReference type="PRINTS" id="PR00260">
    <property type="entry name" value="CHEMTRNSDUCR"/>
</dbReference>
<keyword evidence="11" id="KW-1185">Reference proteome</keyword>
<evidence type="ECO:0000256" key="1">
    <source>
        <dbReference type="ARBA" id="ARBA00004370"/>
    </source>
</evidence>
<feature type="region of interest" description="Disordered" evidence="6">
    <location>
        <begin position="183"/>
        <end position="203"/>
    </location>
</feature>
<dbReference type="KEGG" id="bsan:CHH28_08365"/>
<feature type="domain" description="HAMP" evidence="9">
    <location>
        <begin position="112"/>
        <end position="164"/>
    </location>
</feature>
<dbReference type="FunFam" id="1.10.287.950:FF:000001">
    <property type="entry name" value="Methyl-accepting chemotaxis sensory transducer"/>
    <property type="match status" value="1"/>
</dbReference>
<keyword evidence="2" id="KW-0145">Chemotaxis</keyword>
<evidence type="ECO:0000256" key="5">
    <source>
        <dbReference type="PROSITE-ProRule" id="PRU00284"/>
    </source>
</evidence>
<dbReference type="GO" id="GO:0004888">
    <property type="term" value="F:transmembrane signaling receptor activity"/>
    <property type="evidence" value="ECO:0007669"/>
    <property type="project" value="InterPro"/>
</dbReference>
<dbReference type="EMBL" id="CP022530">
    <property type="protein sequence ID" value="ASP38692.1"/>
    <property type="molecule type" value="Genomic_DNA"/>
</dbReference>
<dbReference type="AlphaFoldDB" id="A0A222FJ67"/>
<evidence type="ECO:0000256" key="2">
    <source>
        <dbReference type="ARBA" id="ARBA00022500"/>
    </source>
</evidence>
<keyword evidence="7" id="KW-1133">Transmembrane helix</keyword>
<proteinExistence type="inferred from homology"/>
<name>A0A222FJ67_9GAMM</name>
<dbReference type="RefSeq" id="WP_094059878.1">
    <property type="nucleotide sequence ID" value="NZ_CP022530.1"/>
</dbReference>
<reference evidence="10 11" key="1">
    <citation type="submission" date="2017-07" db="EMBL/GenBank/DDBJ databases">
        <title>Annotated genome sequence of Bacterioplanes sanyensis isolated from Red Sea.</title>
        <authorList>
            <person name="Rehman Z.U."/>
        </authorList>
    </citation>
    <scope>NUCLEOTIDE SEQUENCE [LARGE SCALE GENOMIC DNA]</scope>
    <source>
        <strain evidence="10 11">NV9</strain>
    </source>
</reference>
<evidence type="ECO:0000259" key="9">
    <source>
        <dbReference type="PROSITE" id="PS50885"/>
    </source>
</evidence>
<keyword evidence="7" id="KW-0812">Transmembrane</keyword>
<evidence type="ECO:0000313" key="10">
    <source>
        <dbReference type="EMBL" id="ASP38692.1"/>
    </source>
</evidence>
<evidence type="ECO:0000256" key="6">
    <source>
        <dbReference type="SAM" id="MobiDB-lite"/>
    </source>
</evidence>
<dbReference type="PANTHER" id="PTHR43531:SF11">
    <property type="entry name" value="METHYL-ACCEPTING CHEMOTAXIS PROTEIN 3"/>
    <property type="match status" value="1"/>
</dbReference>
<organism evidence="10 11">
    <name type="scientific">Bacterioplanes sanyensis</name>
    <dbReference type="NCBI Taxonomy" id="1249553"/>
    <lineage>
        <taxon>Bacteria</taxon>
        <taxon>Pseudomonadati</taxon>
        <taxon>Pseudomonadota</taxon>
        <taxon>Gammaproteobacteria</taxon>
        <taxon>Oceanospirillales</taxon>
        <taxon>Oceanospirillaceae</taxon>
        <taxon>Bacterioplanes</taxon>
    </lineage>
</organism>
<evidence type="ECO:0000313" key="11">
    <source>
        <dbReference type="Proteomes" id="UP000202440"/>
    </source>
</evidence>